<feature type="region of interest" description="Disordered" evidence="1">
    <location>
        <begin position="573"/>
        <end position="602"/>
    </location>
</feature>
<evidence type="ECO:0000256" key="1">
    <source>
        <dbReference type="SAM" id="MobiDB-lite"/>
    </source>
</evidence>
<dbReference type="PANTHER" id="PTHR46601:SF2">
    <property type="entry name" value="UBIQUITIN-LIKE PROTEASE FAMILY PROFILE DOMAIN-CONTAINING PROTEIN"/>
    <property type="match status" value="1"/>
</dbReference>
<name>A0A9Q1CU42_HOLLE</name>
<keyword evidence="3" id="KW-1185">Reference proteome</keyword>
<gene>
    <name evidence="2" type="ORF">HOLleu_04685</name>
</gene>
<dbReference type="AlphaFoldDB" id="A0A9Q1CU42"/>
<reference evidence="2" key="1">
    <citation type="submission" date="2021-10" db="EMBL/GenBank/DDBJ databases">
        <title>Tropical sea cucumber genome reveals ecological adaptation and Cuvierian tubules defense mechanism.</title>
        <authorList>
            <person name="Chen T."/>
        </authorList>
    </citation>
    <scope>NUCLEOTIDE SEQUENCE</scope>
    <source>
        <strain evidence="2">Nanhai2018</strain>
        <tissue evidence="2">Muscle</tissue>
    </source>
</reference>
<protein>
    <submittedName>
        <fullName evidence="2">Uncharacterized protein</fullName>
    </submittedName>
</protein>
<proteinExistence type="predicted"/>
<dbReference type="EMBL" id="JAIZAY010000001">
    <property type="protein sequence ID" value="KAJ8051205.1"/>
    <property type="molecule type" value="Genomic_DNA"/>
</dbReference>
<feature type="region of interest" description="Disordered" evidence="1">
    <location>
        <begin position="1"/>
        <end position="33"/>
    </location>
</feature>
<accession>A0A9Q1CU42</accession>
<evidence type="ECO:0000313" key="2">
    <source>
        <dbReference type="EMBL" id="KAJ8051205.1"/>
    </source>
</evidence>
<organism evidence="2 3">
    <name type="scientific">Holothuria leucospilota</name>
    <name type="common">Black long sea cucumber</name>
    <name type="synonym">Mertensiothuria leucospilota</name>
    <dbReference type="NCBI Taxonomy" id="206669"/>
    <lineage>
        <taxon>Eukaryota</taxon>
        <taxon>Metazoa</taxon>
        <taxon>Echinodermata</taxon>
        <taxon>Eleutherozoa</taxon>
        <taxon>Echinozoa</taxon>
        <taxon>Holothuroidea</taxon>
        <taxon>Aspidochirotacea</taxon>
        <taxon>Aspidochirotida</taxon>
        <taxon>Holothuriidae</taxon>
        <taxon>Holothuria</taxon>
    </lineage>
</organism>
<comment type="caution">
    <text evidence="2">The sequence shown here is derived from an EMBL/GenBank/DDBJ whole genome shotgun (WGS) entry which is preliminary data.</text>
</comment>
<evidence type="ECO:0000313" key="3">
    <source>
        <dbReference type="Proteomes" id="UP001152320"/>
    </source>
</evidence>
<dbReference type="PANTHER" id="PTHR46601">
    <property type="entry name" value="ULP_PROTEASE DOMAIN-CONTAINING PROTEIN"/>
    <property type="match status" value="1"/>
</dbReference>
<sequence>MKNKGTYEQVKENDRQRKKAKRRSLPHGALKALRRAQCDSQRKHRMKIKGIGSPSANVASPVSFRSAQSLGKSVKRAANTLPTSPRKRNKVIRSLVKRYGVETDIDLNCSSRGGSNKILEETGQAVEQFYCRDDITWQSPNRKDKVKITNEDGSVTDAQKRFMVMTLKECHSLFVTEKPDKYVSLSKFCSLRPVHVFLSQDFPHTVCICRYHENVRLLLEGLHKSVSMEIPTHFHDFISTVVCNQENEACMFGECKDCANKFEEVLSYPEKMALEMTWVQWKTDDGRAKKVQQSGPVETCINLLKDQLPAFFRHTFIKRKQSQHFEAEKARADDHYAVVQVDFAENFAIIHQNEIQSAHWSHDQVTIFTACANVGNDDVKSYAIVSDDLVHGKYAVATFLARIVEDLQAAYPELQVISFFSDGAASQFKNRFLFQNLTHMKEAYNLESIKWNFFATSHGKGVVDGIGGQVKRLVFNALKTGAFVEDAQTFAAEASKHVTKIKVMFVPAQEIEGGKEHINAIWNGVKALPGTQGIHTVVVVNKHVVRYAPYAASVTYQTYALTDEGLELAPADIGQQPSLSSSHRDSEPQPLPPNEPSGSKIPTAKCGDFVLVEYITKNKVAKPVRYVAQIINMEGNEVQVVHYYKRDTVGCVFIIKERTDNYGAVSRSQIIKILPTPNADNKERFHFIQAIPEAS</sequence>
<dbReference type="Proteomes" id="UP001152320">
    <property type="component" value="Chromosome 1"/>
</dbReference>
<dbReference type="OrthoDB" id="6375801at2759"/>
<feature type="compositionally biased region" description="Basic residues" evidence="1">
    <location>
        <begin position="16"/>
        <end position="25"/>
    </location>
</feature>